<reference evidence="2" key="1">
    <citation type="submission" date="2021-01" db="UniProtKB">
        <authorList>
            <consortium name="EnsemblMetazoa"/>
        </authorList>
    </citation>
    <scope>IDENTIFICATION</scope>
</reference>
<accession>A0A7M7QLJ9</accession>
<organism evidence="2 3">
    <name type="scientific">Nasonia vitripennis</name>
    <name type="common">Parasitic wasp</name>
    <dbReference type="NCBI Taxonomy" id="7425"/>
    <lineage>
        <taxon>Eukaryota</taxon>
        <taxon>Metazoa</taxon>
        <taxon>Ecdysozoa</taxon>
        <taxon>Arthropoda</taxon>
        <taxon>Hexapoda</taxon>
        <taxon>Insecta</taxon>
        <taxon>Pterygota</taxon>
        <taxon>Neoptera</taxon>
        <taxon>Endopterygota</taxon>
        <taxon>Hymenoptera</taxon>
        <taxon>Apocrita</taxon>
        <taxon>Proctotrupomorpha</taxon>
        <taxon>Chalcidoidea</taxon>
        <taxon>Pteromalidae</taxon>
        <taxon>Pteromalinae</taxon>
        <taxon>Nasonia</taxon>
    </lineage>
</organism>
<dbReference type="AlphaFoldDB" id="A0A7M7QLJ9"/>
<dbReference type="RefSeq" id="XP_031789570.1">
    <property type="nucleotide sequence ID" value="XM_031933710.1"/>
</dbReference>
<feature type="compositionally biased region" description="Acidic residues" evidence="1">
    <location>
        <begin position="106"/>
        <end position="130"/>
    </location>
</feature>
<feature type="compositionally biased region" description="Acidic residues" evidence="1">
    <location>
        <begin position="137"/>
        <end position="146"/>
    </location>
</feature>
<feature type="compositionally biased region" description="Low complexity" evidence="1">
    <location>
        <begin position="49"/>
        <end position="58"/>
    </location>
</feature>
<evidence type="ECO:0000256" key="1">
    <source>
        <dbReference type="SAM" id="MobiDB-lite"/>
    </source>
</evidence>
<dbReference type="EnsemblMetazoa" id="XM_031933710">
    <property type="protein sequence ID" value="XP_031789570"/>
    <property type="gene ID" value="LOC107981480"/>
</dbReference>
<keyword evidence="3" id="KW-1185">Reference proteome</keyword>
<feature type="region of interest" description="Disordered" evidence="1">
    <location>
        <begin position="1"/>
        <end position="154"/>
    </location>
</feature>
<evidence type="ECO:0000313" key="2">
    <source>
        <dbReference type="EnsemblMetazoa" id="XP_031789570"/>
    </source>
</evidence>
<sequence>MRYTRRSAGGFFTEHFFNQGNPRDRQINEQHNHSDDSSCSSSTTIFPLSTSSSNTNTSVESQDYEADESNFSIQVGRGQRRRVENSSSNNDDLSDYEQEYNQPSEEHEEAEEEISEEEEEEDEERSETDDNINYQGVDEEREDEDIQPPGNRFDIFQQNSHYISKYKIEGRRIVLKIRSPPEDGSIKPIVWLELVIRDIYSYIISLCKENDMIGVSVRSLNFARGPGALSLRLVNNFFYNDLWNLISGLAQSNEDFQIDESFILTLTLVNIPNGGRGGSRKSMSVDSLAQRSVVSIRNNDNLCLPRALIVGEAFMMYSFQTKPLILGILSEIADVVCKKSAQISLLLMQTS</sequence>
<evidence type="ECO:0000313" key="3">
    <source>
        <dbReference type="Proteomes" id="UP000002358"/>
    </source>
</evidence>
<name>A0A7M7QLJ9_NASVI</name>
<dbReference type="GeneID" id="107981480"/>
<proteinExistence type="predicted"/>
<feature type="compositionally biased region" description="Basic and acidic residues" evidence="1">
    <location>
        <begin position="22"/>
        <end position="36"/>
    </location>
</feature>
<dbReference type="Proteomes" id="UP000002358">
    <property type="component" value="Unassembled WGS sequence"/>
</dbReference>
<protein>
    <submittedName>
        <fullName evidence="2">Uncharacterized protein</fullName>
    </submittedName>
</protein>